<dbReference type="AlphaFoldDB" id="A0A7W6AHK3"/>
<gene>
    <name evidence="1" type="ORF">GCM10007884_11440</name>
    <name evidence="2" type="ORF">GGR33_001076</name>
</gene>
<evidence type="ECO:0000313" key="3">
    <source>
        <dbReference type="Proteomes" id="UP000517759"/>
    </source>
</evidence>
<name>A0A7W6AHK3_9HYPH</name>
<evidence type="ECO:0000313" key="2">
    <source>
        <dbReference type="EMBL" id="MBB3901590.1"/>
    </source>
</evidence>
<reference evidence="4" key="2">
    <citation type="journal article" date="2019" name="Int. J. Syst. Evol. Microbiol.">
        <title>The Global Catalogue of Microorganisms (GCM) 10K type strain sequencing project: providing services to taxonomists for standard genome sequencing and annotation.</title>
        <authorList>
            <consortium name="The Broad Institute Genomics Platform"/>
            <consortium name="The Broad Institute Genome Sequencing Center for Infectious Disease"/>
            <person name="Wu L."/>
            <person name="Ma J."/>
        </authorList>
    </citation>
    <scope>NUCLEOTIDE SEQUENCE [LARGE SCALE GENOMIC DNA]</scope>
    <source>
        <strain evidence="4">NBRC 107710</strain>
    </source>
</reference>
<dbReference type="EMBL" id="BSPG01000003">
    <property type="protein sequence ID" value="GLS43159.1"/>
    <property type="molecule type" value="Genomic_DNA"/>
</dbReference>
<comment type="caution">
    <text evidence="2">The sequence shown here is derived from an EMBL/GenBank/DDBJ whole genome shotgun (WGS) entry which is preliminary data.</text>
</comment>
<protein>
    <recommendedName>
        <fullName evidence="5">DUF4241 domain-containing protein</fullName>
    </recommendedName>
</protein>
<dbReference type="Proteomes" id="UP001156881">
    <property type="component" value="Unassembled WGS sequence"/>
</dbReference>
<dbReference type="Pfam" id="PF14025">
    <property type="entry name" value="DUF4241"/>
    <property type="match status" value="1"/>
</dbReference>
<reference evidence="1" key="1">
    <citation type="journal article" date="2014" name="Int. J. Syst. Evol. Microbiol.">
        <title>Complete genome of a new Firmicutes species belonging to the dominant human colonic microbiota ('Ruminococcus bicirculans') reveals two chromosomes and a selective capacity to utilize plant glucans.</title>
        <authorList>
            <consortium name="NISC Comparative Sequencing Program"/>
            <person name="Wegmann U."/>
            <person name="Louis P."/>
            <person name="Goesmann A."/>
            <person name="Henrissat B."/>
            <person name="Duncan S.H."/>
            <person name="Flint H.J."/>
        </authorList>
    </citation>
    <scope>NUCLEOTIDE SEQUENCE</scope>
    <source>
        <strain evidence="1">NBRC 107710</strain>
    </source>
</reference>
<dbReference type="EMBL" id="JACIDN010000002">
    <property type="protein sequence ID" value="MBB3901590.1"/>
    <property type="molecule type" value="Genomic_DNA"/>
</dbReference>
<dbReference type="InterPro" id="IPR025335">
    <property type="entry name" value="DUF4241"/>
</dbReference>
<dbReference type="RefSeq" id="WP_183502660.1">
    <property type="nucleotide sequence ID" value="NZ_BSPG01000003.1"/>
</dbReference>
<reference evidence="1" key="4">
    <citation type="submission" date="2023-01" db="EMBL/GenBank/DDBJ databases">
        <title>Draft genome sequence of Methylobacterium brachythecii strain NBRC 107710.</title>
        <authorList>
            <person name="Sun Q."/>
            <person name="Mori K."/>
        </authorList>
    </citation>
    <scope>NUCLEOTIDE SEQUENCE</scope>
    <source>
        <strain evidence="1">NBRC 107710</strain>
    </source>
</reference>
<reference evidence="2 3" key="3">
    <citation type="submission" date="2020-08" db="EMBL/GenBank/DDBJ databases">
        <title>Genomic Encyclopedia of Type Strains, Phase IV (KMG-IV): sequencing the most valuable type-strain genomes for metagenomic binning, comparative biology and taxonomic classification.</title>
        <authorList>
            <person name="Goeker M."/>
        </authorList>
    </citation>
    <scope>NUCLEOTIDE SEQUENCE [LARGE SCALE GENOMIC DNA]</scope>
    <source>
        <strain evidence="2 3">DSM 24105</strain>
    </source>
</reference>
<evidence type="ECO:0008006" key="5">
    <source>
        <dbReference type="Google" id="ProtNLM"/>
    </source>
</evidence>
<organism evidence="2 3">
    <name type="scientific">Methylobacterium brachythecii</name>
    <dbReference type="NCBI Taxonomy" id="1176177"/>
    <lineage>
        <taxon>Bacteria</taxon>
        <taxon>Pseudomonadati</taxon>
        <taxon>Pseudomonadota</taxon>
        <taxon>Alphaproteobacteria</taxon>
        <taxon>Hyphomicrobiales</taxon>
        <taxon>Methylobacteriaceae</taxon>
        <taxon>Methylobacterium</taxon>
    </lineage>
</organism>
<proteinExistence type="predicted"/>
<keyword evidence="4" id="KW-1185">Reference proteome</keyword>
<evidence type="ECO:0000313" key="4">
    <source>
        <dbReference type="Proteomes" id="UP001156881"/>
    </source>
</evidence>
<evidence type="ECO:0000313" key="1">
    <source>
        <dbReference type="EMBL" id="GLS43159.1"/>
    </source>
</evidence>
<accession>A0A7W6AHK3</accession>
<dbReference type="Proteomes" id="UP000517759">
    <property type="component" value="Unassembled WGS sequence"/>
</dbReference>
<sequence>MPEFGRLVGIALVAAIVISGATAVLVARASRQEGRPLTAFDPPADKPTRHVDLTTANENLGLTASSETELGARGVTRHKLGYLDVPTGAIVAADPAVQPERPAFARTVTPGRYALTLYKAQSRVAMAELRFADGTPTRWQLAVVAGQDAGTLKDDEIFGYPVDAGLGCFMDVKGRDAFLKRDAREQARLGSKYVSSYDDIIAGPLDANGGNEVMLQPLPDEPANVAIFQSGWGDGFYASYWGLDDAGTPLLLVTDFGVIDKGDGRPAHEIAQAAITAAMTSEQQRDSKDGYAALKADDFGAVSALLRQGRIAPETHIEETGDTFTFEAIRLDKPEALALLVAHDAPITMPEYLRTSKIATYSDYARALNKPRSAELSKIIADWESARSALDPSKR</sequence>